<organism evidence="2 3">
    <name type="scientific">Phaseolus coccineus</name>
    <name type="common">Scarlet runner bean</name>
    <name type="synonym">Phaseolus multiflorus</name>
    <dbReference type="NCBI Taxonomy" id="3886"/>
    <lineage>
        <taxon>Eukaryota</taxon>
        <taxon>Viridiplantae</taxon>
        <taxon>Streptophyta</taxon>
        <taxon>Embryophyta</taxon>
        <taxon>Tracheophyta</taxon>
        <taxon>Spermatophyta</taxon>
        <taxon>Magnoliopsida</taxon>
        <taxon>eudicotyledons</taxon>
        <taxon>Gunneridae</taxon>
        <taxon>Pentapetalae</taxon>
        <taxon>rosids</taxon>
        <taxon>fabids</taxon>
        <taxon>Fabales</taxon>
        <taxon>Fabaceae</taxon>
        <taxon>Papilionoideae</taxon>
        <taxon>50 kb inversion clade</taxon>
        <taxon>NPAAA clade</taxon>
        <taxon>indigoferoid/millettioid clade</taxon>
        <taxon>Phaseoleae</taxon>
        <taxon>Phaseolus</taxon>
    </lineage>
</organism>
<dbReference type="AlphaFoldDB" id="A0AAN9MGW7"/>
<dbReference type="PANTHER" id="PTHR34807">
    <property type="entry name" value="OS08G0270800 PROTEIN"/>
    <property type="match status" value="1"/>
</dbReference>
<evidence type="ECO:0000313" key="3">
    <source>
        <dbReference type="Proteomes" id="UP001374584"/>
    </source>
</evidence>
<sequence>MKKMKGVVSVEYTPYVVCEDQTARFRHQSLLHDYEDLQEETNAMRMKLQSAKQKNSILSAELRFLRQRYIYLMQNPSPKQDVSHQQKLKVHATLIRKGKKHNIKQSTLNPVTTSHLNSKERISKRVGITVQKTVPMFDFNQNAWSLGKKDTSFLNSALVPDLNHEDRIHSGKEAAKKSISTFFDLNQISTEEEELLGIEAMRVEEQNRITPSVIEVQHNDIKLSVCRNIGNGSDRTVKRNISWQDQVVLRVGT</sequence>
<proteinExistence type="predicted"/>
<evidence type="ECO:0000313" key="2">
    <source>
        <dbReference type="EMBL" id="KAK7354361.1"/>
    </source>
</evidence>
<comment type="caution">
    <text evidence="2">The sequence shown here is derived from an EMBL/GenBank/DDBJ whole genome shotgun (WGS) entry which is preliminary data.</text>
</comment>
<reference evidence="2 3" key="1">
    <citation type="submission" date="2024-01" db="EMBL/GenBank/DDBJ databases">
        <title>The genomes of 5 underutilized Papilionoideae crops provide insights into root nodulation and disease resistanc.</title>
        <authorList>
            <person name="Jiang F."/>
        </authorList>
    </citation>
    <scope>NUCLEOTIDE SEQUENCE [LARGE SCALE GENOMIC DNA]</scope>
    <source>
        <strain evidence="2">JINMINGXINNONG_FW02</strain>
        <tissue evidence="2">Leaves</tissue>
    </source>
</reference>
<name>A0AAN9MGW7_PHACN</name>
<keyword evidence="3" id="KW-1185">Reference proteome</keyword>
<dbReference type="EMBL" id="JAYMYR010000007">
    <property type="protein sequence ID" value="KAK7354361.1"/>
    <property type="molecule type" value="Genomic_DNA"/>
</dbReference>
<keyword evidence="1" id="KW-0175">Coiled coil</keyword>
<dbReference type="Proteomes" id="UP001374584">
    <property type="component" value="Unassembled WGS sequence"/>
</dbReference>
<feature type="coiled-coil region" evidence="1">
    <location>
        <begin position="34"/>
        <end position="68"/>
    </location>
</feature>
<gene>
    <name evidence="2" type="ORF">VNO80_19821</name>
</gene>
<accession>A0AAN9MGW7</accession>
<dbReference type="PANTHER" id="PTHR34807:SF3">
    <property type="entry name" value="OS08G0270800 PROTEIN"/>
    <property type="match status" value="1"/>
</dbReference>
<evidence type="ECO:0000256" key="1">
    <source>
        <dbReference type="SAM" id="Coils"/>
    </source>
</evidence>
<protein>
    <submittedName>
        <fullName evidence="2">Uncharacterized protein</fullName>
    </submittedName>
</protein>